<dbReference type="EMBL" id="JPME01000045">
    <property type="protein sequence ID" value="KEZ86433.1"/>
    <property type="molecule type" value="Genomic_DNA"/>
</dbReference>
<keyword evidence="2" id="KW-1185">Reference proteome</keyword>
<organism evidence="1 2">
    <name type="scientific">Lacrimispora celerecrescens</name>
    <dbReference type="NCBI Taxonomy" id="29354"/>
    <lineage>
        <taxon>Bacteria</taxon>
        <taxon>Bacillati</taxon>
        <taxon>Bacillota</taxon>
        <taxon>Clostridia</taxon>
        <taxon>Lachnospirales</taxon>
        <taxon>Lachnospiraceae</taxon>
        <taxon>Lacrimispora</taxon>
    </lineage>
</organism>
<dbReference type="RefSeq" id="WP_038284951.1">
    <property type="nucleotide sequence ID" value="NZ_JPME01000045.1"/>
</dbReference>
<reference evidence="1 2" key="1">
    <citation type="submission" date="2014-07" db="EMBL/GenBank/DDBJ databases">
        <title>Draft genome of Clostridium celerecrescens 152B isolated from sediments associated with methane hydrate from Krishna Godavari basin.</title>
        <authorList>
            <person name="Honkalas V.S."/>
            <person name="Dabir A.P."/>
            <person name="Arora P."/>
            <person name="Dhakephalkar P.K."/>
        </authorList>
    </citation>
    <scope>NUCLEOTIDE SEQUENCE [LARGE SCALE GENOMIC DNA]</scope>
    <source>
        <strain evidence="1 2">152B</strain>
    </source>
</reference>
<sequence>MEQCRPYNLSKLLYYKVKFTPKKKRLSFIENINQDQEMWKDSDDLKDYRKGIVKSFSETVNDYAVAGADIGSKIGSIFGDAGENIGRAVGGVAGFFAGTAKAILDVFGGGSGGGWLRW</sequence>
<dbReference type="AlphaFoldDB" id="A0A084JBU9"/>
<evidence type="ECO:0000313" key="1">
    <source>
        <dbReference type="EMBL" id="KEZ86433.1"/>
    </source>
</evidence>
<gene>
    <name evidence="1" type="ORF">IO98_23080</name>
</gene>
<accession>A0A084JBU9</accession>
<evidence type="ECO:0000313" key="2">
    <source>
        <dbReference type="Proteomes" id="UP000028525"/>
    </source>
</evidence>
<protein>
    <recommendedName>
        <fullName evidence="3">Glycine zipper domain-containing protein</fullName>
    </recommendedName>
</protein>
<dbReference type="OrthoDB" id="9255830at2"/>
<proteinExistence type="predicted"/>
<comment type="caution">
    <text evidence="1">The sequence shown here is derived from an EMBL/GenBank/DDBJ whole genome shotgun (WGS) entry which is preliminary data.</text>
</comment>
<evidence type="ECO:0008006" key="3">
    <source>
        <dbReference type="Google" id="ProtNLM"/>
    </source>
</evidence>
<dbReference type="Proteomes" id="UP000028525">
    <property type="component" value="Unassembled WGS sequence"/>
</dbReference>
<name>A0A084JBU9_9FIRM</name>